<dbReference type="AlphaFoldDB" id="A0A433SBV2"/>
<feature type="domain" description="Adaptor protein ClpS core" evidence="3">
    <location>
        <begin position="29"/>
        <end position="106"/>
    </location>
</feature>
<dbReference type="InterPro" id="IPR003769">
    <property type="entry name" value="ClpS_core"/>
</dbReference>
<evidence type="ECO:0000259" key="3">
    <source>
        <dbReference type="Pfam" id="PF02617"/>
    </source>
</evidence>
<comment type="subunit">
    <text evidence="1">Binds to the N-terminal domain of the chaperone ClpA.</text>
</comment>
<reference evidence="4 5" key="1">
    <citation type="submission" date="2018-01" db="EMBL/GenBank/DDBJ databases">
        <title>Saezia sanguinis gen. nov., sp. nov., in the order Burkholderiales isolated from human blood.</title>
        <authorList>
            <person name="Medina-Pascual M.J."/>
            <person name="Valdezate S."/>
            <person name="Monzon S."/>
            <person name="Cuesta I."/>
            <person name="Carrasco G."/>
            <person name="Villalon P."/>
            <person name="Saez-Nieto J.A."/>
        </authorList>
    </citation>
    <scope>NUCLEOTIDE SEQUENCE [LARGE SCALE GENOMIC DNA]</scope>
    <source>
        <strain evidence="4 5">CNM695-12</strain>
    </source>
</reference>
<keyword evidence="5" id="KW-1185">Reference proteome</keyword>
<comment type="function">
    <text evidence="1">Involved in the modulation of the specificity of the ClpAP-mediated ATP-dependent protein degradation.</text>
</comment>
<dbReference type="GO" id="GO:0030163">
    <property type="term" value="P:protein catabolic process"/>
    <property type="evidence" value="ECO:0007669"/>
    <property type="project" value="InterPro"/>
</dbReference>
<protein>
    <recommendedName>
        <fullName evidence="1">ATP-dependent Clp protease adapter protein ClpS</fullName>
    </recommendedName>
</protein>
<dbReference type="GO" id="GO:0008233">
    <property type="term" value="F:peptidase activity"/>
    <property type="evidence" value="ECO:0007669"/>
    <property type="project" value="UniProtKB-KW"/>
</dbReference>
<comment type="caution">
    <text evidence="4">The sequence shown here is derived from an EMBL/GenBank/DDBJ whole genome shotgun (WGS) entry which is preliminary data.</text>
</comment>
<dbReference type="Pfam" id="PF02617">
    <property type="entry name" value="ClpS"/>
    <property type="match status" value="1"/>
</dbReference>
<dbReference type="Proteomes" id="UP000286947">
    <property type="component" value="Unassembled WGS sequence"/>
</dbReference>
<proteinExistence type="inferred from homology"/>
<organism evidence="4 5">
    <name type="scientific">Saezia sanguinis</name>
    <dbReference type="NCBI Taxonomy" id="1965230"/>
    <lineage>
        <taxon>Bacteria</taxon>
        <taxon>Pseudomonadati</taxon>
        <taxon>Pseudomonadota</taxon>
        <taxon>Betaproteobacteria</taxon>
        <taxon>Burkholderiales</taxon>
        <taxon>Saeziaceae</taxon>
        <taxon>Saezia</taxon>
    </lineage>
</organism>
<dbReference type="FunFam" id="3.30.1390.10:FF:000002">
    <property type="entry name" value="ATP-dependent Clp protease adapter protein ClpS"/>
    <property type="match status" value="1"/>
</dbReference>
<dbReference type="Gene3D" id="3.30.1390.10">
    <property type="match status" value="1"/>
</dbReference>
<dbReference type="GO" id="GO:0006508">
    <property type="term" value="P:proteolysis"/>
    <property type="evidence" value="ECO:0007669"/>
    <property type="project" value="UniProtKB-UniRule"/>
</dbReference>
<accession>A0A433SBV2</accession>
<dbReference type="EMBL" id="PQSP01000006">
    <property type="protein sequence ID" value="RUS66203.1"/>
    <property type="molecule type" value="Genomic_DNA"/>
</dbReference>
<comment type="similarity">
    <text evidence="1">Belongs to the ClpS family.</text>
</comment>
<keyword evidence="4" id="KW-0378">Hydrolase</keyword>
<dbReference type="HAMAP" id="MF_00302">
    <property type="entry name" value="ClpS"/>
    <property type="match status" value="1"/>
</dbReference>
<feature type="compositionally biased region" description="Polar residues" evidence="2">
    <location>
        <begin position="1"/>
        <end position="16"/>
    </location>
</feature>
<evidence type="ECO:0000256" key="1">
    <source>
        <dbReference type="HAMAP-Rule" id="MF_00302"/>
    </source>
</evidence>
<evidence type="ECO:0000256" key="2">
    <source>
        <dbReference type="SAM" id="MobiDB-lite"/>
    </source>
</evidence>
<gene>
    <name evidence="1 4" type="primary">clpS</name>
    <name evidence="4" type="ORF">CUZ56_02282</name>
</gene>
<dbReference type="SUPFAM" id="SSF54736">
    <property type="entry name" value="ClpS-like"/>
    <property type="match status" value="1"/>
</dbReference>
<dbReference type="InterPro" id="IPR014719">
    <property type="entry name" value="Ribosomal_bL12_C/ClpS-like"/>
</dbReference>
<sequence length="111" mass="12501">MHGVQQHQPMQPNEQTPALAEPDVLLTEPPPFYQVVMLNDDFTPMEFVVYVIQEYFGKDLEVATTIMLKIHYEGRGICGVFPRDIAATKVDMVLSAAQQAQHPLQCIMEAV</sequence>
<dbReference type="NCBIfam" id="NF000672">
    <property type="entry name" value="PRK00033.1-5"/>
    <property type="match status" value="1"/>
</dbReference>
<keyword evidence="4" id="KW-0645">Protease</keyword>
<dbReference type="InterPro" id="IPR022935">
    <property type="entry name" value="ClpS"/>
</dbReference>
<feature type="region of interest" description="Disordered" evidence="2">
    <location>
        <begin position="1"/>
        <end position="22"/>
    </location>
</feature>
<evidence type="ECO:0000313" key="4">
    <source>
        <dbReference type="EMBL" id="RUS66203.1"/>
    </source>
</evidence>
<evidence type="ECO:0000313" key="5">
    <source>
        <dbReference type="Proteomes" id="UP000286947"/>
    </source>
</evidence>
<name>A0A433SBV2_9BURK</name>